<reference evidence="7" key="1">
    <citation type="journal article" date="2019" name="Int. J. Syst. Evol. Microbiol.">
        <title>The Global Catalogue of Microorganisms (GCM) 10K type strain sequencing project: providing services to taxonomists for standard genome sequencing and annotation.</title>
        <authorList>
            <consortium name="The Broad Institute Genomics Platform"/>
            <consortium name="The Broad Institute Genome Sequencing Center for Infectious Disease"/>
            <person name="Wu L."/>
            <person name="Ma J."/>
        </authorList>
    </citation>
    <scope>NUCLEOTIDE SEQUENCE [LARGE SCALE GENOMIC DNA]</scope>
    <source>
        <strain evidence="7">CGMCC 4.1415</strain>
    </source>
</reference>
<evidence type="ECO:0000313" key="6">
    <source>
        <dbReference type="EMBL" id="MFC5386114.1"/>
    </source>
</evidence>
<name>A0ABW0GXK0_9HYPH</name>
<proteinExistence type="inferred from homology"/>
<dbReference type="PANTHER" id="PTHR42988:SF2">
    <property type="entry name" value="CYCLIC NUCLEOTIDE PHOSPHODIESTERASE CBUA0032-RELATED"/>
    <property type="match status" value="1"/>
</dbReference>
<sequence>MFRLAHLSDAHLGPLPDVTYRELASKRVIGYINWQKNRRRHMQDAVIDTIIDDMKAHAPDHIAVTGDLVNLALDAEISRARQWLEALGSPSHVSVVPGNHDAYVPGAFVKACHAWGPWMSGDGQKTPVDQHSFPYLRVRGQVALIGVSTARATAPFMANGYLYEAQGRRLADLLEATRARGLCRVVMIHHPPVRGAVKQHKRLFGIGHFARIMARQGAELVLHGHSHLPTLHHIAGVDGMVPVVGVAAAGQAPGTKRPPAQYNLIDIEADGSNWRFRLTRRGLEGAGLSLERRASYRAHKGRSNTLNEHRNNPKTDSTFWSDALVDLEVLDLSAAR</sequence>
<accession>A0ABW0GXK0</accession>
<dbReference type="InterPro" id="IPR050884">
    <property type="entry name" value="CNP_phosphodiesterase-III"/>
</dbReference>
<evidence type="ECO:0000256" key="1">
    <source>
        <dbReference type="ARBA" id="ARBA00022723"/>
    </source>
</evidence>
<dbReference type="InterPro" id="IPR029052">
    <property type="entry name" value="Metallo-depent_PP-like"/>
</dbReference>
<comment type="similarity">
    <text evidence="4">Belongs to the cyclic nucleotide phosphodiesterase class-III family.</text>
</comment>
<dbReference type="EC" id="3.1.-.-" evidence="6"/>
<feature type="domain" description="Calcineurin-like phosphoesterase" evidence="5">
    <location>
        <begin position="2"/>
        <end position="228"/>
    </location>
</feature>
<dbReference type="InterPro" id="IPR004843">
    <property type="entry name" value="Calcineurin-like_PHP"/>
</dbReference>
<keyword evidence="7" id="KW-1185">Reference proteome</keyword>
<dbReference type="SUPFAM" id="SSF56300">
    <property type="entry name" value="Metallo-dependent phosphatases"/>
    <property type="match status" value="1"/>
</dbReference>
<organism evidence="6 7">
    <name type="scientific">Aquamicrobium segne</name>
    <dbReference type="NCBI Taxonomy" id="469547"/>
    <lineage>
        <taxon>Bacteria</taxon>
        <taxon>Pseudomonadati</taxon>
        <taxon>Pseudomonadota</taxon>
        <taxon>Alphaproteobacteria</taxon>
        <taxon>Hyphomicrobiales</taxon>
        <taxon>Phyllobacteriaceae</taxon>
        <taxon>Aquamicrobium</taxon>
    </lineage>
</organism>
<keyword evidence="1" id="KW-0479">Metal-binding</keyword>
<evidence type="ECO:0000259" key="5">
    <source>
        <dbReference type="Pfam" id="PF00149"/>
    </source>
</evidence>
<evidence type="ECO:0000256" key="4">
    <source>
        <dbReference type="ARBA" id="ARBA00025742"/>
    </source>
</evidence>
<comment type="caution">
    <text evidence="6">The sequence shown here is derived from an EMBL/GenBank/DDBJ whole genome shotgun (WGS) entry which is preliminary data.</text>
</comment>
<dbReference type="GO" id="GO:0016787">
    <property type="term" value="F:hydrolase activity"/>
    <property type="evidence" value="ECO:0007669"/>
    <property type="project" value="UniProtKB-KW"/>
</dbReference>
<dbReference type="Pfam" id="PF00149">
    <property type="entry name" value="Metallophos"/>
    <property type="match status" value="1"/>
</dbReference>
<evidence type="ECO:0000256" key="2">
    <source>
        <dbReference type="ARBA" id="ARBA00022801"/>
    </source>
</evidence>
<protein>
    <submittedName>
        <fullName evidence="6">Metallophosphoesterase family protein</fullName>
        <ecNumber evidence="6">3.1.-.-</ecNumber>
    </submittedName>
</protein>
<keyword evidence="2 6" id="KW-0378">Hydrolase</keyword>
<evidence type="ECO:0000313" key="7">
    <source>
        <dbReference type="Proteomes" id="UP001596016"/>
    </source>
</evidence>
<dbReference type="Proteomes" id="UP001596016">
    <property type="component" value="Unassembled WGS sequence"/>
</dbReference>
<dbReference type="PANTHER" id="PTHR42988">
    <property type="entry name" value="PHOSPHOHYDROLASE"/>
    <property type="match status" value="1"/>
</dbReference>
<dbReference type="EMBL" id="JBHSLL010000025">
    <property type="protein sequence ID" value="MFC5386114.1"/>
    <property type="molecule type" value="Genomic_DNA"/>
</dbReference>
<keyword evidence="3" id="KW-0408">Iron</keyword>
<dbReference type="RefSeq" id="WP_378229030.1">
    <property type="nucleotide sequence ID" value="NZ_JBHSLL010000025.1"/>
</dbReference>
<evidence type="ECO:0000256" key="3">
    <source>
        <dbReference type="ARBA" id="ARBA00023004"/>
    </source>
</evidence>
<gene>
    <name evidence="6" type="ORF">ACFPLB_09060</name>
</gene>
<dbReference type="Gene3D" id="3.60.21.10">
    <property type="match status" value="1"/>
</dbReference>